<keyword evidence="3" id="KW-1185">Reference proteome</keyword>
<dbReference type="Pfam" id="PF12728">
    <property type="entry name" value="HTH_17"/>
    <property type="match status" value="1"/>
</dbReference>
<sequence length="150" mass="16246">MTDDLMEHLGLSQRLPTTDEIQSAAEAAVALANAIEVDGCLKIGDHGSVKIAPAIGELISDLLGHVSRGEMVTIVPTSTMLSTQQAADMLNVSRPFLSRLLKEGKIGFVQVGTHRRVPLEKLLAYRAEREREQDAALSELARLGQECDRA</sequence>
<evidence type="ECO:0000313" key="3">
    <source>
        <dbReference type="Proteomes" id="UP000199555"/>
    </source>
</evidence>
<organism evidence="2 3">
    <name type="scientific">Paracoccus chinensis</name>
    <dbReference type="NCBI Taxonomy" id="525640"/>
    <lineage>
        <taxon>Bacteria</taxon>
        <taxon>Pseudomonadati</taxon>
        <taxon>Pseudomonadota</taxon>
        <taxon>Alphaproteobacteria</taxon>
        <taxon>Rhodobacterales</taxon>
        <taxon>Paracoccaceae</taxon>
        <taxon>Paracoccus</taxon>
    </lineage>
</organism>
<reference evidence="3" key="1">
    <citation type="submission" date="2016-10" db="EMBL/GenBank/DDBJ databases">
        <authorList>
            <person name="Varghese N."/>
            <person name="Submissions S."/>
        </authorList>
    </citation>
    <scope>NUCLEOTIDE SEQUENCE [LARGE SCALE GENOMIC DNA]</scope>
    <source>
        <strain evidence="3">CGMCC 1.7655</strain>
    </source>
</reference>
<evidence type="ECO:0000259" key="1">
    <source>
        <dbReference type="Pfam" id="PF12728"/>
    </source>
</evidence>
<evidence type="ECO:0000313" key="2">
    <source>
        <dbReference type="EMBL" id="SDL36135.1"/>
    </source>
</evidence>
<protein>
    <submittedName>
        <fullName evidence="2">DNA binding domain-containing protein, excisionase family</fullName>
    </submittedName>
</protein>
<dbReference type="Proteomes" id="UP000199555">
    <property type="component" value="Unassembled WGS sequence"/>
</dbReference>
<dbReference type="STRING" id="525640.SAMN04487971_109110"/>
<dbReference type="OrthoDB" id="26212at2"/>
<dbReference type="InterPro" id="IPR041657">
    <property type="entry name" value="HTH_17"/>
</dbReference>
<accession>A0A1G9JFW1</accession>
<feature type="domain" description="Helix-turn-helix" evidence="1">
    <location>
        <begin position="80"/>
        <end position="129"/>
    </location>
</feature>
<dbReference type="InterPro" id="IPR010093">
    <property type="entry name" value="SinI_DNA-bd"/>
</dbReference>
<proteinExistence type="predicted"/>
<dbReference type="EMBL" id="FNGE01000009">
    <property type="protein sequence ID" value="SDL36135.1"/>
    <property type="molecule type" value="Genomic_DNA"/>
</dbReference>
<name>A0A1G9JFW1_9RHOB</name>
<dbReference type="AlphaFoldDB" id="A0A1G9JFW1"/>
<gene>
    <name evidence="2" type="ORF">SAMN04487971_109110</name>
</gene>
<dbReference type="NCBIfam" id="TIGR01764">
    <property type="entry name" value="excise"/>
    <property type="match status" value="1"/>
</dbReference>
<dbReference type="RefSeq" id="WP_090755962.1">
    <property type="nucleotide sequence ID" value="NZ_FNGE01000009.1"/>
</dbReference>
<dbReference type="GO" id="GO:0003677">
    <property type="term" value="F:DNA binding"/>
    <property type="evidence" value="ECO:0007669"/>
    <property type="project" value="InterPro"/>
</dbReference>